<name>A0A2A9NSD6_9AGAR</name>
<dbReference type="EMBL" id="KZ301976">
    <property type="protein sequence ID" value="PFH53018.1"/>
    <property type="molecule type" value="Genomic_DNA"/>
</dbReference>
<evidence type="ECO:0000313" key="2">
    <source>
        <dbReference type="Proteomes" id="UP000242287"/>
    </source>
</evidence>
<evidence type="ECO:0000313" key="1">
    <source>
        <dbReference type="EMBL" id="PFH53018.1"/>
    </source>
</evidence>
<protein>
    <submittedName>
        <fullName evidence="1">Uncharacterized protein</fullName>
    </submittedName>
</protein>
<gene>
    <name evidence="1" type="ORF">AMATHDRAFT_1741</name>
</gene>
<accession>A0A2A9NSD6</accession>
<proteinExistence type="predicted"/>
<organism evidence="1 2">
    <name type="scientific">Amanita thiersii Skay4041</name>
    <dbReference type="NCBI Taxonomy" id="703135"/>
    <lineage>
        <taxon>Eukaryota</taxon>
        <taxon>Fungi</taxon>
        <taxon>Dikarya</taxon>
        <taxon>Basidiomycota</taxon>
        <taxon>Agaricomycotina</taxon>
        <taxon>Agaricomycetes</taxon>
        <taxon>Agaricomycetidae</taxon>
        <taxon>Agaricales</taxon>
        <taxon>Pluteineae</taxon>
        <taxon>Amanitaceae</taxon>
        <taxon>Amanita</taxon>
    </lineage>
</organism>
<keyword evidence="2" id="KW-1185">Reference proteome</keyword>
<sequence>MTVSLALLSPPSRAFVPLHWSFEFAYRSDGSQILREHSVNLHAPSLRQLKADSLTGGMEGDTDIPFPFASSPSLKHLTWSKGLDVHNNPSIPWNQGNRLAVINSGQEFNTITTSAVIKRYSSRMVRRNLEIYHDSTGQDALFGSFRFPSRSNLTLIGNAPPTPARAALEESSRLARPDTNYTVEDDFLVAANISPLSVSLIRYLT</sequence>
<dbReference type="AlphaFoldDB" id="A0A2A9NSD6"/>
<reference evidence="1 2" key="1">
    <citation type="submission" date="2014-02" db="EMBL/GenBank/DDBJ databases">
        <title>Transposable element dynamics among asymbiotic and ectomycorrhizal Amanita fungi.</title>
        <authorList>
            <consortium name="DOE Joint Genome Institute"/>
            <person name="Hess J."/>
            <person name="Skrede I."/>
            <person name="Wolfe B."/>
            <person name="LaButti K."/>
            <person name="Ohm R.A."/>
            <person name="Grigoriev I.V."/>
            <person name="Pringle A."/>
        </authorList>
    </citation>
    <scope>NUCLEOTIDE SEQUENCE [LARGE SCALE GENOMIC DNA]</scope>
    <source>
        <strain evidence="1 2">SKay4041</strain>
    </source>
</reference>
<dbReference type="Proteomes" id="UP000242287">
    <property type="component" value="Unassembled WGS sequence"/>
</dbReference>